<sequence length="247" mass="27825">MYKYLLLTFLLLGSTIFTFAQNSGDTSSKFEHNVQIGYNIGGLAPISFPNTIRKINSYSPGFSPSFGYELNYRLHQKWGLAIGLRVDWKSMSVQDSVQYFHTLVSMDNATIEGDFSGTNTTKVKNIYLAVPIQALFYAGNHWKLKLGVYLAHLVHPSFYGSVSDGYLRKGDSLGEKVIIDYASFDFDKEQRTFDFGISAGAEKLIYKNFAAKADLQWGLQPVFPDSFNGISFNMYNIYGTLGVSYRF</sequence>
<dbReference type="SUPFAM" id="SSF56925">
    <property type="entry name" value="OMPA-like"/>
    <property type="match status" value="1"/>
</dbReference>
<feature type="signal peptide" evidence="1">
    <location>
        <begin position="1"/>
        <end position="20"/>
    </location>
</feature>
<comment type="caution">
    <text evidence="3">The sequence shown here is derived from an EMBL/GenBank/DDBJ whole genome shotgun (WGS) entry which is preliminary data.</text>
</comment>
<gene>
    <name evidence="3" type="ORF">DPV69_05665</name>
</gene>
<protein>
    <submittedName>
        <fullName evidence="3">PorT family protein</fullName>
    </submittedName>
</protein>
<evidence type="ECO:0000256" key="1">
    <source>
        <dbReference type="SAM" id="SignalP"/>
    </source>
</evidence>
<feature type="chain" id="PRO_5018727361" evidence="1">
    <location>
        <begin position="21"/>
        <end position="247"/>
    </location>
</feature>
<evidence type="ECO:0000313" key="3">
    <source>
        <dbReference type="EMBL" id="RWU10817.1"/>
    </source>
</evidence>
<dbReference type="EMBL" id="SAYW01000001">
    <property type="protein sequence ID" value="RWU10817.1"/>
    <property type="molecule type" value="Genomic_DNA"/>
</dbReference>
<keyword evidence="1" id="KW-0732">Signal</keyword>
<dbReference type="RefSeq" id="WP_113646298.1">
    <property type="nucleotide sequence ID" value="NZ_QMHN01000001.1"/>
</dbReference>
<dbReference type="InterPro" id="IPR011250">
    <property type="entry name" value="OMP/PagP_B-barrel"/>
</dbReference>
<evidence type="ECO:0000259" key="2">
    <source>
        <dbReference type="Pfam" id="PF13568"/>
    </source>
</evidence>
<name>A0A3S3SUS2_9SPHI</name>
<dbReference type="OrthoDB" id="1014137at2"/>
<accession>A0A3S3SUS2</accession>
<dbReference type="InterPro" id="IPR025665">
    <property type="entry name" value="Beta-barrel_OMP_2"/>
</dbReference>
<keyword evidence="4" id="KW-1185">Reference proteome</keyword>
<feature type="domain" description="Outer membrane protein beta-barrel" evidence="2">
    <location>
        <begin position="19"/>
        <end position="223"/>
    </location>
</feature>
<proteinExistence type="predicted"/>
<dbReference type="Proteomes" id="UP000284120">
    <property type="component" value="Unassembled WGS sequence"/>
</dbReference>
<evidence type="ECO:0000313" key="4">
    <source>
        <dbReference type="Proteomes" id="UP000284120"/>
    </source>
</evidence>
<dbReference type="AlphaFoldDB" id="A0A3S3SUS2"/>
<reference evidence="3 4" key="1">
    <citation type="submission" date="2018-06" db="EMBL/GenBank/DDBJ databases">
        <title>Pedobacter endophyticus sp. nov., an endophytic bacterium isolated from a leaf of Triticum aestivum.</title>
        <authorList>
            <person name="Zhang L."/>
        </authorList>
    </citation>
    <scope>NUCLEOTIDE SEQUENCE [LARGE SCALE GENOMIC DNA]</scope>
    <source>
        <strain evidence="3 4">CM134L-2</strain>
    </source>
</reference>
<organism evidence="3 4">
    <name type="scientific">Pedobacter chitinilyticus</name>
    <dbReference type="NCBI Taxonomy" id="2233776"/>
    <lineage>
        <taxon>Bacteria</taxon>
        <taxon>Pseudomonadati</taxon>
        <taxon>Bacteroidota</taxon>
        <taxon>Sphingobacteriia</taxon>
        <taxon>Sphingobacteriales</taxon>
        <taxon>Sphingobacteriaceae</taxon>
        <taxon>Pedobacter</taxon>
    </lineage>
</organism>
<dbReference type="Pfam" id="PF13568">
    <property type="entry name" value="OMP_b-brl_2"/>
    <property type="match status" value="1"/>
</dbReference>